<name>A0A9D4LSQ1_DREPO</name>
<evidence type="ECO:0000313" key="3">
    <source>
        <dbReference type="Proteomes" id="UP000828390"/>
    </source>
</evidence>
<evidence type="ECO:0000256" key="1">
    <source>
        <dbReference type="SAM" id="MobiDB-lite"/>
    </source>
</evidence>
<dbReference type="EMBL" id="JAIWYP010000002">
    <property type="protein sequence ID" value="KAH3863103.1"/>
    <property type="molecule type" value="Genomic_DNA"/>
</dbReference>
<proteinExistence type="predicted"/>
<reference evidence="2" key="2">
    <citation type="submission" date="2020-11" db="EMBL/GenBank/DDBJ databases">
        <authorList>
            <person name="McCartney M.A."/>
            <person name="Auch B."/>
            <person name="Kono T."/>
            <person name="Mallez S."/>
            <person name="Becker A."/>
            <person name="Gohl D.M."/>
            <person name="Silverstein K.A.T."/>
            <person name="Koren S."/>
            <person name="Bechman K.B."/>
            <person name="Herman A."/>
            <person name="Abrahante J.E."/>
            <person name="Garbe J."/>
        </authorList>
    </citation>
    <scope>NUCLEOTIDE SEQUENCE</scope>
    <source>
        <strain evidence="2">Duluth1</strain>
        <tissue evidence="2">Whole animal</tissue>
    </source>
</reference>
<keyword evidence="3" id="KW-1185">Reference proteome</keyword>
<comment type="caution">
    <text evidence="2">The sequence shown here is derived from an EMBL/GenBank/DDBJ whole genome shotgun (WGS) entry which is preliminary data.</text>
</comment>
<gene>
    <name evidence="2" type="ORF">DPMN_026081</name>
</gene>
<dbReference type="Proteomes" id="UP000828390">
    <property type="component" value="Unassembled WGS sequence"/>
</dbReference>
<accession>A0A9D4LSQ1</accession>
<organism evidence="2 3">
    <name type="scientific">Dreissena polymorpha</name>
    <name type="common">Zebra mussel</name>
    <name type="synonym">Mytilus polymorpha</name>
    <dbReference type="NCBI Taxonomy" id="45954"/>
    <lineage>
        <taxon>Eukaryota</taxon>
        <taxon>Metazoa</taxon>
        <taxon>Spiralia</taxon>
        <taxon>Lophotrochozoa</taxon>
        <taxon>Mollusca</taxon>
        <taxon>Bivalvia</taxon>
        <taxon>Autobranchia</taxon>
        <taxon>Heteroconchia</taxon>
        <taxon>Euheterodonta</taxon>
        <taxon>Imparidentia</taxon>
        <taxon>Neoheterodontei</taxon>
        <taxon>Myida</taxon>
        <taxon>Dreissenoidea</taxon>
        <taxon>Dreissenidae</taxon>
        <taxon>Dreissena</taxon>
    </lineage>
</organism>
<reference evidence="2" key="1">
    <citation type="journal article" date="2019" name="bioRxiv">
        <title>The Genome of the Zebra Mussel, Dreissena polymorpha: A Resource for Invasive Species Research.</title>
        <authorList>
            <person name="McCartney M.A."/>
            <person name="Auch B."/>
            <person name="Kono T."/>
            <person name="Mallez S."/>
            <person name="Zhang Y."/>
            <person name="Obille A."/>
            <person name="Becker A."/>
            <person name="Abrahante J.E."/>
            <person name="Garbe J."/>
            <person name="Badalamenti J.P."/>
            <person name="Herman A."/>
            <person name="Mangelson H."/>
            <person name="Liachko I."/>
            <person name="Sullivan S."/>
            <person name="Sone E.D."/>
            <person name="Koren S."/>
            <person name="Silverstein K.A.T."/>
            <person name="Beckman K.B."/>
            <person name="Gohl D.M."/>
        </authorList>
    </citation>
    <scope>NUCLEOTIDE SEQUENCE</scope>
    <source>
        <strain evidence="2">Duluth1</strain>
        <tissue evidence="2">Whole animal</tissue>
    </source>
</reference>
<protein>
    <submittedName>
        <fullName evidence="2">Uncharacterized protein</fullName>
    </submittedName>
</protein>
<sequence>MQWGNTDKGIPVCDDVKLQLPPPRVGGSSFPDDSFRELNDRACDNGAPRLCYFVKSTKRGNATYKQPAPENKPGVRSEMRSECIGGKYTQERQSTKQNWKKVNQRLKALEDLPTHARLEIKRLREENCRNGALVGDAHWRK</sequence>
<evidence type="ECO:0000313" key="2">
    <source>
        <dbReference type="EMBL" id="KAH3863103.1"/>
    </source>
</evidence>
<dbReference type="AlphaFoldDB" id="A0A9D4LSQ1"/>
<feature type="region of interest" description="Disordered" evidence="1">
    <location>
        <begin position="1"/>
        <end position="33"/>
    </location>
</feature>